<dbReference type="STRING" id="947166.A0A1D1VAA6"/>
<proteinExistence type="inferred from homology"/>
<comment type="subcellular location">
    <subcellularLocation>
        <location evidence="1">Endomembrane system</location>
    </subcellularLocation>
</comment>
<dbReference type="EMBL" id="BDGG01000003">
    <property type="protein sequence ID" value="GAU96637.1"/>
    <property type="molecule type" value="Genomic_DNA"/>
</dbReference>
<dbReference type="PANTHER" id="PTHR10125">
    <property type="entry name" value="P2X PURINOCEPTOR"/>
    <property type="match status" value="1"/>
</dbReference>
<dbReference type="PANTHER" id="PTHR10125:SF31">
    <property type="entry name" value="P2X RECEPTOR E"/>
    <property type="match status" value="1"/>
</dbReference>
<name>A0A1D1VAA6_RAMVA</name>
<organism evidence="11 12">
    <name type="scientific">Ramazzottius varieornatus</name>
    <name type="common">Water bear</name>
    <name type="synonym">Tardigrade</name>
    <dbReference type="NCBI Taxonomy" id="947166"/>
    <lineage>
        <taxon>Eukaryota</taxon>
        <taxon>Metazoa</taxon>
        <taxon>Ecdysozoa</taxon>
        <taxon>Tardigrada</taxon>
        <taxon>Eutardigrada</taxon>
        <taxon>Parachela</taxon>
        <taxon>Hypsibioidea</taxon>
        <taxon>Ramazzottiidae</taxon>
        <taxon>Ramazzottius</taxon>
    </lineage>
</organism>
<keyword evidence="9" id="KW-0407">Ion channel</keyword>
<keyword evidence="8" id="KW-1071">Ligand-gated ion channel</keyword>
<dbReference type="Gene3D" id="1.10.287.940">
    <property type="entry name" value="atp-gated p2x4 ion channel"/>
    <property type="match status" value="1"/>
</dbReference>
<gene>
    <name evidence="11" type="primary">RvY_08057</name>
    <name evidence="11" type="synonym">RvY_08057.1</name>
    <name evidence="11" type="ORF">RvY_08057-1</name>
</gene>
<evidence type="ECO:0000313" key="12">
    <source>
        <dbReference type="Proteomes" id="UP000186922"/>
    </source>
</evidence>
<dbReference type="GO" id="GO:0012505">
    <property type="term" value="C:endomembrane system"/>
    <property type="evidence" value="ECO:0007669"/>
    <property type="project" value="UniProtKB-SubCell"/>
</dbReference>
<sequence length="140" mass="15740">MGILSYLSSFLFQYQTPRVVSIRSKRIGATYRIIQLLLIIYLIGYVFLYEKNYQSREAVTSSVVTKVKGTLVRIDNGSTEIWDSSDFVVPAQVSPTSRPLGACGPSCLYMIASPGEQCFLHCHKFDIYRKPDPMSLSRGS</sequence>
<evidence type="ECO:0000256" key="8">
    <source>
        <dbReference type="ARBA" id="ARBA00023286"/>
    </source>
</evidence>
<dbReference type="GO" id="GO:0004931">
    <property type="term" value="F:extracellularly ATP-gated monoatomic cation channel activity"/>
    <property type="evidence" value="ECO:0007669"/>
    <property type="project" value="TreeGrafter"/>
</dbReference>
<comment type="caution">
    <text evidence="11">The sequence shown here is derived from an EMBL/GenBank/DDBJ whole genome shotgun (WGS) entry which is preliminary data.</text>
</comment>
<evidence type="ECO:0000256" key="5">
    <source>
        <dbReference type="ARBA" id="ARBA00022989"/>
    </source>
</evidence>
<dbReference type="GO" id="GO:0005886">
    <property type="term" value="C:plasma membrane"/>
    <property type="evidence" value="ECO:0007669"/>
    <property type="project" value="TreeGrafter"/>
</dbReference>
<accession>A0A1D1VAA6</accession>
<dbReference type="Proteomes" id="UP000186922">
    <property type="component" value="Unassembled WGS sequence"/>
</dbReference>
<keyword evidence="12" id="KW-1185">Reference proteome</keyword>
<keyword evidence="5 10" id="KW-1133">Transmembrane helix</keyword>
<reference evidence="11 12" key="1">
    <citation type="journal article" date="2016" name="Nat. Commun.">
        <title>Extremotolerant tardigrade genome and improved radiotolerance of human cultured cells by tardigrade-unique protein.</title>
        <authorList>
            <person name="Hashimoto T."/>
            <person name="Horikawa D.D."/>
            <person name="Saito Y."/>
            <person name="Kuwahara H."/>
            <person name="Kozuka-Hata H."/>
            <person name="Shin-I T."/>
            <person name="Minakuchi Y."/>
            <person name="Ohishi K."/>
            <person name="Motoyama A."/>
            <person name="Aizu T."/>
            <person name="Enomoto A."/>
            <person name="Kondo K."/>
            <person name="Tanaka S."/>
            <person name="Hara Y."/>
            <person name="Koshikawa S."/>
            <person name="Sagara H."/>
            <person name="Miura T."/>
            <person name="Yokobori S."/>
            <person name="Miyagawa K."/>
            <person name="Suzuki Y."/>
            <person name="Kubo T."/>
            <person name="Oyama M."/>
            <person name="Kohara Y."/>
            <person name="Fujiyama A."/>
            <person name="Arakawa K."/>
            <person name="Katayama T."/>
            <person name="Toyoda A."/>
            <person name="Kunieda T."/>
        </authorList>
    </citation>
    <scope>NUCLEOTIDE SEQUENCE [LARGE SCALE GENOMIC DNA]</scope>
    <source>
        <strain evidence="11 12">YOKOZUNA-1</strain>
    </source>
</reference>
<dbReference type="GO" id="GO:0098794">
    <property type="term" value="C:postsynapse"/>
    <property type="evidence" value="ECO:0007669"/>
    <property type="project" value="GOC"/>
</dbReference>
<feature type="transmembrane region" description="Helical" evidence="10">
    <location>
        <begin position="29"/>
        <end position="48"/>
    </location>
</feature>
<evidence type="ECO:0000256" key="6">
    <source>
        <dbReference type="ARBA" id="ARBA00023065"/>
    </source>
</evidence>
<evidence type="ECO:0000256" key="1">
    <source>
        <dbReference type="ARBA" id="ARBA00004308"/>
    </source>
</evidence>
<evidence type="ECO:0000256" key="7">
    <source>
        <dbReference type="ARBA" id="ARBA00023136"/>
    </source>
</evidence>
<keyword evidence="4 10" id="KW-0812">Transmembrane</keyword>
<dbReference type="OrthoDB" id="494673at2759"/>
<evidence type="ECO:0000313" key="11">
    <source>
        <dbReference type="EMBL" id="GAU96637.1"/>
    </source>
</evidence>
<dbReference type="Pfam" id="PF00864">
    <property type="entry name" value="P2X_receptor"/>
    <property type="match status" value="1"/>
</dbReference>
<evidence type="ECO:0000256" key="2">
    <source>
        <dbReference type="ARBA" id="ARBA00009848"/>
    </source>
</evidence>
<evidence type="ECO:0000256" key="10">
    <source>
        <dbReference type="SAM" id="Phobius"/>
    </source>
</evidence>
<keyword evidence="3" id="KW-0813">Transport</keyword>
<evidence type="ECO:0000256" key="4">
    <source>
        <dbReference type="ARBA" id="ARBA00022692"/>
    </source>
</evidence>
<keyword evidence="7 10" id="KW-0472">Membrane</keyword>
<dbReference type="GO" id="GO:0070588">
    <property type="term" value="P:calcium ion transmembrane transport"/>
    <property type="evidence" value="ECO:0007669"/>
    <property type="project" value="TreeGrafter"/>
</dbReference>
<evidence type="ECO:0000256" key="9">
    <source>
        <dbReference type="ARBA" id="ARBA00023303"/>
    </source>
</evidence>
<keyword evidence="6" id="KW-0406">Ion transport</keyword>
<comment type="similarity">
    <text evidence="2">Belongs to the P2X receptor family.</text>
</comment>
<evidence type="ECO:0000256" key="3">
    <source>
        <dbReference type="ARBA" id="ARBA00022448"/>
    </source>
</evidence>
<dbReference type="AlphaFoldDB" id="A0A1D1VAA6"/>
<protein>
    <submittedName>
        <fullName evidence="11">Uncharacterized protein</fullName>
    </submittedName>
</protein>
<dbReference type="InterPro" id="IPR059116">
    <property type="entry name" value="P2X_receptor"/>
</dbReference>